<keyword evidence="4" id="KW-0997">Cell inner membrane</keyword>
<dbReference type="AlphaFoldDB" id="A0A370L3H6"/>
<comment type="caution">
    <text evidence="6">The sequence shown here is derived from an EMBL/GenBank/DDBJ whole genome shotgun (WGS) entry which is preliminary data.</text>
</comment>
<evidence type="ECO:0000256" key="1">
    <source>
        <dbReference type="ARBA" id="ARBA00004308"/>
    </source>
</evidence>
<dbReference type="Pfam" id="PF13379">
    <property type="entry name" value="NMT1_2"/>
    <property type="match status" value="1"/>
</dbReference>
<evidence type="ECO:0000256" key="5">
    <source>
        <dbReference type="ARBA" id="ARBA00023136"/>
    </source>
</evidence>
<keyword evidence="5" id="KW-0472">Membrane</keyword>
<keyword evidence="7" id="KW-1185">Reference proteome</keyword>
<dbReference type="RefSeq" id="WP_114830562.1">
    <property type="nucleotide sequence ID" value="NZ_QQTO01000012.1"/>
</dbReference>
<evidence type="ECO:0000313" key="6">
    <source>
        <dbReference type="EMBL" id="RDJ22951.1"/>
    </source>
</evidence>
<dbReference type="PANTHER" id="PTHR30024">
    <property type="entry name" value="ALIPHATIC SULFONATES-BINDING PROTEIN-RELATED"/>
    <property type="match status" value="1"/>
</dbReference>
<gene>
    <name evidence="6" type="ORF">DWE98_17445</name>
</gene>
<keyword evidence="3" id="KW-1003">Cell membrane</keyword>
<evidence type="ECO:0000256" key="2">
    <source>
        <dbReference type="ARBA" id="ARBA00022448"/>
    </source>
</evidence>
<dbReference type="CDD" id="cd13553">
    <property type="entry name" value="PBP2_NrtA_CpmA_like"/>
    <property type="match status" value="1"/>
</dbReference>
<accession>A0A370L3H6</accession>
<keyword evidence="2" id="KW-0813">Transport</keyword>
<reference evidence="7" key="1">
    <citation type="submission" date="2018-07" db="EMBL/GenBank/DDBJ databases">
        <authorList>
            <person name="Safronova V.I."/>
            <person name="Chirak E.R."/>
            <person name="Sazanova A.L."/>
        </authorList>
    </citation>
    <scope>NUCLEOTIDE SEQUENCE [LARGE SCALE GENOMIC DNA]</scope>
    <source>
        <strain evidence="7">RCAM04685</strain>
    </source>
</reference>
<dbReference type="SUPFAM" id="SSF53850">
    <property type="entry name" value="Periplasmic binding protein-like II"/>
    <property type="match status" value="1"/>
</dbReference>
<evidence type="ECO:0000256" key="3">
    <source>
        <dbReference type="ARBA" id="ARBA00022475"/>
    </source>
</evidence>
<dbReference type="Gene3D" id="3.40.190.10">
    <property type="entry name" value="Periplasmic binding protein-like II"/>
    <property type="match status" value="2"/>
</dbReference>
<dbReference type="InterPro" id="IPR044527">
    <property type="entry name" value="NrtA/CpmA_ABC-bd_dom"/>
</dbReference>
<evidence type="ECO:0000256" key="4">
    <source>
        <dbReference type="ARBA" id="ARBA00022519"/>
    </source>
</evidence>
<protein>
    <submittedName>
        <fullName evidence="6">Nitrate transporter</fullName>
    </submittedName>
</protein>
<dbReference type="GO" id="GO:0012505">
    <property type="term" value="C:endomembrane system"/>
    <property type="evidence" value="ECO:0007669"/>
    <property type="project" value="UniProtKB-SubCell"/>
</dbReference>
<dbReference type="PANTHER" id="PTHR30024:SF43">
    <property type="entry name" value="BLL4572 PROTEIN"/>
    <property type="match status" value="1"/>
</dbReference>
<dbReference type="Proteomes" id="UP000255207">
    <property type="component" value="Unassembled WGS sequence"/>
</dbReference>
<dbReference type="EMBL" id="QQTP01000009">
    <property type="protein sequence ID" value="RDJ22951.1"/>
    <property type="molecule type" value="Genomic_DNA"/>
</dbReference>
<organism evidence="6 7">
    <name type="scientific">Bosea caraganae</name>
    <dbReference type="NCBI Taxonomy" id="2763117"/>
    <lineage>
        <taxon>Bacteria</taxon>
        <taxon>Pseudomonadati</taxon>
        <taxon>Pseudomonadota</taxon>
        <taxon>Alphaproteobacteria</taxon>
        <taxon>Hyphomicrobiales</taxon>
        <taxon>Boseaceae</taxon>
        <taxon>Bosea</taxon>
    </lineage>
</organism>
<proteinExistence type="predicted"/>
<dbReference type="OrthoDB" id="570524at2"/>
<name>A0A370L3H6_9HYPH</name>
<evidence type="ECO:0000313" key="7">
    <source>
        <dbReference type="Proteomes" id="UP000255207"/>
    </source>
</evidence>
<sequence length="347" mass="37015">MTLHLRVGFLPLVDAALLVAAADEGFAEAEGLSLELVRDVSWSNLRDKLHVRLLDAAHMLAPAAIASTLGLNGVKAPMAVPIALNLNGNAITVSQRRFEELSRAAQGDLADPAVSARALAKLVATRKASGLPPLTFAAVFAFSSHTYLLGEWMALGGVKLGEDVRFEVVPPVRTVEALSSGQVDGFCAGAPWNTLAVATGIGAILHCGVDLQPDCPEKVLAWRADDVERRSEAVSKLNAALIEASRWANSPANWPHLAELLAAPERLNTRADIVESVLRGEIAQGGNRPTRHVPDYIRFDPDAIRPDPAHADWVLAGMGRAGQLSDDPAAAEIARLVFRPALFEARR</sequence>
<comment type="subcellular location">
    <subcellularLocation>
        <location evidence="1">Endomembrane system</location>
    </subcellularLocation>
</comment>